<dbReference type="Proteomes" id="UP001226091">
    <property type="component" value="Chromosome"/>
</dbReference>
<sequence length="535" mass="60087">MKSNKWRYGFLSGVLAFSILSGCTNEEASKEKSESAVKVNKTGMPIADEKIELTGFAGKFFASQDWNKLKLWEEYAKMSNVEIDWETVQVDSLKEKRNLLLASGEYPDVLFSSALPKADLIKYGQQGVLLKLNDLIDQYAPNFKKIMEENPVVAKGITMPDGSIYGFPTIYDPEFKGLHLGTPWINKNWLEKLGLEEPQNLDDFHKVLKAFKAEDPNGNGKADEIPWSGAYGIGEAIGFIKGSFGLNNHGSANAYIDLAPGSNNLRFTPASDEYKEMLEYLHKLYKDGLIDKEIFTADPQAFTAKASDGAFGVINGLDPETIYQLKGYVGTPVLKGPKGDQMLTSMGSPLGNIGMFVITDKNKNPEATIRWIDHFYGDEGTKMFFMGFEGVTYEEKNGEFEYTENMTKNPDGLNLDQALSEYLTWPGGYYPGIVKEKYFKGAEGKPATKENALKSEPYALKQEDIWPAFNFSPEEQEELSTISTDITTYVDEMTASFISGKTSLSKWEDYVQTLKQMNLDRYMEIYESGYKNYKK</sequence>
<protein>
    <submittedName>
        <fullName evidence="1">Extracellular solute-binding protein</fullName>
    </submittedName>
</protein>
<name>A0ACD4RA27_9BACI</name>
<accession>A0ACD4RA27</accession>
<organism evidence="1 2">
    <name type="scientific">Metabacillus hrfriensis</name>
    <dbReference type="NCBI Taxonomy" id="3048891"/>
    <lineage>
        <taxon>Bacteria</taxon>
        <taxon>Bacillati</taxon>
        <taxon>Bacillota</taxon>
        <taxon>Bacilli</taxon>
        <taxon>Bacillales</taxon>
        <taxon>Bacillaceae</taxon>
        <taxon>Metabacillus</taxon>
    </lineage>
</organism>
<evidence type="ECO:0000313" key="2">
    <source>
        <dbReference type="Proteomes" id="UP001226091"/>
    </source>
</evidence>
<evidence type="ECO:0000313" key="1">
    <source>
        <dbReference type="EMBL" id="WHZ57304.1"/>
    </source>
</evidence>
<proteinExistence type="predicted"/>
<reference evidence="2" key="1">
    <citation type="journal article" date="2025" name="Aquaculture">
        <title>Assessment of the bioflocculant production and safety properties of Metabacillus hrfriensis sp. nov. based on phenotypic and whole-genome sequencing analysis.</title>
        <authorList>
            <person name="Zhang R."/>
            <person name="Zhao Z."/>
            <person name="Luo L."/>
            <person name="Wang S."/>
            <person name="Guo K."/>
            <person name="Xu W."/>
        </authorList>
    </citation>
    <scope>NUCLEOTIDE SEQUENCE [LARGE SCALE GENOMIC DNA]</scope>
    <source>
        <strain evidence="2">CT-WN-B3</strain>
    </source>
</reference>
<dbReference type="EMBL" id="CP126116">
    <property type="protein sequence ID" value="WHZ57304.1"/>
    <property type="molecule type" value="Genomic_DNA"/>
</dbReference>
<gene>
    <name evidence="1" type="ORF">QLQ22_22070</name>
</gene>
<keyword evidence="2" id="KW-1185">Reference proteome</keyword>